<organism evidence="3 4">
    <name type="scientific">Candidatus Nephthysia bennettiae</name>
    <dbReference type="NCBI Taxonomy" id="3127016"/>
    <lineage>
        <taxon>Bacteria</taxon>
        <taxon>Bacillati</taxon>
        <taxon>Candidatus Dormiibacterota</taxon>
        <taxon>Candidatus Dormibacteria</taxon>
        <taxon>Candidatus Dormibacterales</taxon>
        <taxon>Candidatus Dormibacteraceae</taxon>
        <taxon>Candidatus Nephthysia</taxon>
    </lineage>
</organism>
<evidence type="ECO:0000313" key="3">
    <source>
        <dbReference type="EMBL" id="MBJ7598730.1"/>
    </source>
</evidence>
<evidence type="ECO:0008006" key="5">
    <source>
        <dbReference type="Google" id="ProtNLM"/>
    </source>
</evidence>
<dbReference type="PROSITE" id="PS51257">
    <property type="entry name" value="PROKAR_LIPOPROTEIN"/>
    <property type="match status" value="1"/>
</dbReference>
<gene>
    <name evidence="3" type="ORF">JF922_11690</name>
</gene>
<name>A0A934N345_9BACT</name>
<feature type="compositionally biased region" description="Pro residues" evidence="1">
    <location>
        <begin position="164"/>
        <end position="193"/>
    </location>
</feature>
<dbReference type="PANTHER" id="PTHR39335:SF1">
    <property type="entry name" value="BLL4220 PROTEIN"/>
    <property type="match status" value="1"/>
</dbReference>
<feature type="chain" id="PRO_5044776804" description="Lipoprotein with Yx(FWY)xxD motif" evidence="2">
    <location>
        <begin position="24"/>
        <end position="214"/>
    </location>
</feature>
<accession>A0A934N345</accession>
<feature type="region of interest" description="Disordered" evidence="1">
    <location>
        <begin position="150"/>
        <end position="214"/>
    </location>
</feature>
<evidence type="ECO:0000313" key="4">
    <source>
        <dbReference type="Proteomes" id="UP000612893"/>
    </source>
</evidence>
<protein>
    <recommendedName>
        <fullName evidence="5">Lipoprotein with Yx(FWY)xxD motif</fullName>
    </recommendedName>
</protein>
<reference evidence="3" key="1">
    <citation type="submission" date="2020-10" db="EMBL/GenBank/DDBJ databases">
        <title>Ca. Dormibacterota MAGs.</title>
        <authorList>
            <person name="Montgomery K."/>
        </authorList>
    </citation>
    <scope>NUCLEOTIDE SEQUENCE [LARGE SCALE GENOMIC DNA]</scope>
    <source>
        <strain evidence="3">SC8812_S17_10</strain>
    </source>
</reference>
<sequence length="214" mass="21784">MKLLKPLLAAAGLALLTAACGSAATPSAHSGAAATPIPRPVLNETADAALGPILTDAQGRTLYRFLPEKDGKVHCTGQCAGIWLPLLVKGTTTPTHDVALSGSVGTVARPDGTTQATYYEWPLYTYSGDKKGGETSGQGVAGMWFAQTATAPVDGDNDNDGTPAPTPVAAQPPPQPQAQQPPAPQQQPTPVPVPGFNDGDADNRGGPNDGDGNR</sequence>
<proteinExistence type="predicted"/>
<dbReference type="Proteomes" id="UP000612893">
    <property type="component" value="Unassembled WGS sequence"/>
</dbReference>
<evidence type="ECO:0000256" key="1">
    <source>
        <dbReference type="SAM" id="MobiDB-lite"/>
    </source>
</evidence>
<dbReference type="RefSeq" id="WP_338201936.1">
    <property type="nucleotide sequence ID" value="NZ_JAEKNR010000124.1"/>
</dbReference>
<dbReference type="Pfam" id="PF03640">
    <property type="entry name" value="Lipoprotein_15"/>
    <property type="match status" value="2"/>
</dbReference>
<keyword evidence="4" id="KW-1185">Reference proteome</keyword>
<dbReference type="InterPro" id="IPR005297">
    <property type="entry name" value="Lipoprotein_repeat"/>
</dbReference>
<dbReference type="AlphaFoldDB" id="A0A934N345"/>
<feature type="signal peptide" evidence="2">
    <location>
        <begin position="1"/>
        <end position="23"/>
    </location>
</feature>
<evidence type="ECO:0000256" key="2">
    <source>
        <dbReference type="SAM" id="SignalP"/>
    </source>
</evidence>
<dbReference type="EMBL" id="JAEKNR010000124">
    <property type="protein sequence ID" value="MBJ7598730.1"/>
    <property type="molecule type" value="Genomic_DNA"/>
</dbReference>
<keyword evidence="2" id="KW-0732">Signal</keyword>
<dbReference type="PANTHER" id="PTHR39335">
    <property type="entry name" value="BLL4220 PROTEIN"/>
    <property type="match status" value="1"/>
</dbReference>
<comment type="caution">
    <text evidence="3">The sequence shown here is derived from an EMBL/GenBank/DDBJ whole genome shotgun (WGS) entry which is preliminary data.</text>
</comment>